<organism evidence="3 4">
    <name type="scientific">Stylonychia lemnae</name>
    <name type="common">Ciliate</name>
    <dbReference type="NCBI Taxonomy" id="5949"/>
    <lineage>
        <taxon>Eukaryota</taxon>
        <taxon>Sar</taxon>
        <taxon>Alveolata</taxon>
        <taxon>Ciliophora</taxon>
        <taxon>Intramacronucleata</taxon>
        <taxon>Spirotrichea</taxon>
        <taxon>Stichotrichia</taxon>
        <taxon>Sporadotrichida</taxon>
        <taxon>Oxytrichidae</taxon>
        <taxon>Stylonychinae</taxon>
        <taxon>Stylonychia</taxon>
    </lineage>
</organism>
<name>A0A078ADB7_STYLE</name>
<evidence type="ECO:0000313" key="4">
    <source>
        <dbReference type="Proteomes" id="UP000039865"/>
    </source>
</evidence>
<sequence>MNQQYSIQKQQAHELLEIDSESNSTSICEHQSFNTKNSSIYQSRTSANKENFESFKKSPKANQQPFKILFQNHNHHQSLHNHVKQTNPKTNESKMSRNTNSKQSNLSSVFSTNLPIKLMPQSNQFMLDNIDSLKSLNIKTIQLHRIENDSTLSSFLSSKRTSTSVGSDKNLNLIHQTNQSEIFINPSIDQVPDEFVQFNEGLPRNQCANRKQSKNPTPQSISLYNTPNRKKLMGSGLSSQQSISYAADSLVRDFPRLSCNTFFHDSEVDVNVDDDCENFTPHNLRTLRLDQTLKVKNKISLTGTINNKDFSKVKLDDYVDAQLIAVTTIVQKKKDIEKQKNEIKYKISLNKEDITSLNKQIVQSQHKFDKETQKFNENQSKIQELMNDILKYRQKIITIQGESDNEIAKVSQQRDDLAEKLNVYIDEYDFQSDQEFQNLQDQKEEINRLKDAIANDNRECDEVQKAIKRQEREMATSVKKLKFKSSLINNVVQNQKIKGNQEIVRYTQNSQRDQSNNRQSIIKKIGSVLQTHNQSQH</sequence>
<keyword evidence="4" id="KW-1185">Reference proteome</keyword>
<feature type="compositionally biased region" description="Polar residues" evidence="2">
    <location>
        <begin position="96"/>
        <end position="106"/>
    </location>
</feature>
<evidence type="ECO:0000256" key="1">
    <source>
        <dbReference type="SAM" id="Coils"/>
    </source>
</evidence>
<protein>
    <submittedName>
        <fullName evidence="3">Uncharacterized protein</fullName>
    </submittedName>
</protein>
<evidence type="ECO:0000313" key="3">
    <source>
        <dbReference type="EMBL" id="CDW80230.1"/>
    </source>
</evidence>
<evidence type="ECO:0000256" key="2">
    <source>
        <dbReference type="SAM" id="MobiDB-lite"/>
    </source>
</evidence>
<keyword evidence="1" id="KW-0175">Coiled coil</keyword>
<dbReference type="Proteomes" id="UP000039865">
    <property type="component" value="Unassembled WGS sequence"/>
</dbReference>
<accession>A0A078ADB7</accession>
<dbReference type="EMBL" id="CCKQ01008764">
    <property type="protein sequence ID" value="CDW80230.1"/>
    <property type="molecule type" value="Genomic_DNA"/>
</dbReference>
<dbReference type="InParanoid" id="A0A078ADB7"/>
<reference evidence="3 4" key="1">
    <citation type="submission" date="2014-06" db="EMBL/GenBank/DDBJ databases">
        <authorList>
            <person name="Swart Estienne"/>
        </authorList>
    </citation>
    <scope>NUCLEOTIDE SEQUENCE [LARGE SCALE GENOMIC DNA]</scope>
    <source>
        <strain evidence="3 4">130c</strain>
    </source>
</reference>
<feature type="region of interest" description="Disordered" evidence="2">
    <location>
        <begin position="79"/>
        <end position="106"/>
    </location>
</feature>
<proteinExistence type="predicted"/>
<feature type="coiled-coil region" evidence="1">
    <location>
        <begin position="375"/>
        <end position="480"/>
    </location>
</feature>
<gene>
    <name evidence="3" type="primary">Contig11541.g12346</name>
    <name evidence="3" type="ORF">STYLEM_9226</name>
</gene>
<dbReference type="AlphaFoldDB" id="A0A078ADB7"/>